<dbReference type="GO" id="GO:0030127">
    <property type="term" value="C:COPII vesicle coat"/>
    <property type="evidence" value="ECO:0007669"/>
    <property type="project" value="InterPro"/>
</dbReference>
<evidence type="ECO:0000256" key="5">
    <source>
        <dbReference type="ARBA" id="ARBA00022448"/>
    </source>
</evidence>
<dbReference type="Pfam" id="PF04810">
    <property type="entry name" value="zf-Sec23_Sec24"/>
    <property type="match status" value="1"/>
</dbReference>
<dbReference type="Pfam" id="PF08033">
    <property type="entry name" value="Sec23_BS"/>
    <property type="match status" value="1"/>
</dbReference>
<dbReference type="InterPro" id="IPR007123">
    <property type="entry name" value="Gelsolin-like_dom"/>
</dbReference>
<dbReference type="InterPro" id="IPR050550">
    <property type="entry name" value="SEC23_SEC24_subfamily"/>
</dbReference>
<evidence type="ECO:0000259" key="15">
    <source>
        <dbReference type="Pfam" id="PF04811"/>
    </source>
</evidence>
<dbReference type="Pfam" id="PF00626">
    <property type="entry name" value="Gelsolin"/>
    <property type="match status" value="1"/>
</dbReference>
<dbReference type="InterPro" id="IPR036174">
    <property type="entry name" value="Znf_Sec23_Sec24_sf"/>
</dbReference>
<dbReference type="FunFam" id="2.30.30.380:FF:000004">
    <property type="entry name" value="SEC24 homolog B, COPII coat complex component"/>
    <property type="match status" value="1"/>
</dbReference>
<evidence type="ECO:0000259" key="13">
    <source>
        <dbReference type="Pfam" id="PF00626"/>
    </source>
</evidence>
<dbReference type="SUPFAM" id="SSF81811">
    <property type="entry name" value="Helical domain of Sec23/24"/>
    <property type="match status" value="1"/>
</dbReference>
<dbReference type="GO" id="GO:0000149">
    <property type="term" value="F:SNARE binding"/>
    <property type="evidence" value="ECO:0007669"/>
    <property type="project" value="TreeGrafter"/>
</dbReference>
<feature type="domain" description="Sec23/Sec24 beta-sandwich" evidence="17">
    <location>
        <begin position="445"/>
        <end position="529"/>
    </location>
</feature>
<keyword evidence="12" id="KW-0968">Cytoplasmic vesicle</keyword>
<dbReference type="AlphaFoldDB" id="A0A7D9E644"/>
<dbReference type="PANTHER" id="PTHR13803:SF39">
    <property type="entry name" value="SECRETORY 24AB, ISOFORM A"/>
    <property type="match status" value="1"/>
</dbReference>
<evidence type="ECO:0000256" key="1">
    <source>
        <dbReference type="ARBA" id="ARBA00004299"/>
    </source>
</evidence>
<dbReference type="GO" id="GO:0070971">
    <property type="term" value="C:endoplasmic reticulum exit site"/>
    <property type="evidence" value="ECO:0007669"/>
    <property type="project" value="TreeGrafter"/>
</dbReference>
<evidence type="ECO:0000256" key="3">
    <source>
        <dbReference type="ARBA" id="ARBA00004397"/>
    </source>
</evidence>
<evidence type="ECO:0000256" key="6">
    <source>
        <dbReference type="ARBA" id="ARBA00022490"/>
    </source>
</evidence>
<name>A0A7D9E644_PARCT</name>
<dbReference type="Gene3D" id="3.40.20.10">
    <property type="entry name" value="Severin"/>
    <property type="match status" value="1"/>
</dbReference>
<dbReference type="PANTHER" id="PTHR13803">
    <property type="entry name" value="SEC24-RELATED PROTEIN"/>
    <property type="match status" value="1"/>
</dbReference>
<proteinExistence type="inferred from homology"/>
<evidence type="ECO:0000313" key="18">
    <source>
        <dbReference type="EMBL" id="CAB4001485.1"/>
    </source>
</evidence>
<evidence type="ECO:0000256" key="4">
    <source>
        <dbReference type="ARBA" id="ARBA00008334"/>
    </source>
</evidence>
<dbReference type="InterPro" id="IPR036180">
    <property type="entry name" value="Gelsolin-like_dom_sf"/>
</dbReference>
<dbReference type="Gene3D" id="2.60.40.1670">
    <property type="entry name" value="beta-sandwich domain of Sec23/24"/>
    <property type="match status" value="1"/>
</dbReference>
<evidence type="ECO:0000259" key="17">
    <source>
        <dbReference type="Pfam" id="PF08033"/>
    </source>
</evidence>
<dbReference type="CDD" id="cd01479">
    <property type="entry name" value="Sec24-like"/>
    <property type="match status" value="1"/>
</dbReference>
<dbReference type="InterPro" id="IPR006896">
    <property type="entry name" value="Sec23/24_trunk_dom"/>
</dbReference>
<organism evidence="18 19">
    <name type="scientific">Paramuricea clavata</name>
    <name type="common">Red gorgonian</name>
    <name type="synonym">Violescent sea-whip</name>
    <dbReference type="NCBI Taxonomy" id="317549"/>
    <lineage>
        <taxon>Eukaryota</taxon>
        <taxon>Metazoa</taxon>
        <taxon>Cnidaria</taxon>
        <taxon>Anthozoa</taxon>
        <taxon>Octocorallia</taxon>
        <taxon>Malacalcyonacea</taxon>
        <taxon>Plexauridae</taxon>
        <taxon>Paramuricea</taxon>
    </lineage>
</organism>
<evidence type="ECO:0000256" key="11">
    <source>
        <dbReference type="ARBA" id="ARBA00023136"/>
    </source>
</evidence>
<dbReference type="SUPFAM" id="SSF81995">
    <property type="entry name" value="beta-sandwich domain of Sec23/24"/>
    <property type="match status" value="1"/>
</dbReference>
<evidence type="ECO:0000256" key="8">
    <source>
        <dbReference type="ARBA" id="ARBA00022892"/>
    </source>
</evidence>
<dbReference type="GO" id="GO:0008270">
    <property type="term" value="F:zinc ion binding"/>
    <property type="evidence" value="ECO:0007669"/>
    <property type="project" value="InterPro"/>
</dbReference>
<evidence type="ECO:0000256" key="2">
    <source>
        <dbReference type="ARBA" id="ARBA00004394"/>
    </source>
</evidence>
<dbReference type="GO" id="GO:0005789">
    <property type="term" value="C:endoplasmic reticulum membrane"/>
    <property type="evidence" value="ECO:0007669"/>
    <property type="project" value="UniProtKB-SubCell"/>
</dbReference>
<comment type="similarity">
    <text evidence="4">Belongs to the SEC23/SEC24 family. SEC24 subfamily.</text>
</comment>
<dbReference type="OrthoDB" id="49016at2759"/>
<evidence type="ECO:0000259" key="14">
    <source>
        <dbReference type="Pfam" id="PF04810"/>
    </source>
</evidence>
<dbReference type="GO" id="GO:0090110">
    <property type="term" value="P:COPII-coated vesicle cargo loading"/>
    <property type="evidence" value="ECO:0007669"/>
    <property type="project" value="TreeGrafter"/>
</dbReference>
<keyword evidence="19" id="KW-1185">Reference proteome</keyword>
<keyword evidence="8" id="KW-0931">ER-Golgi transport</keyword>
<dbReference type="InterPro" id="IPR029006">
    <property type="entry name" value="ADF-H/Gelsolin-like_dom_sf"/>
</dbReference>
<reference evidence="18" key="1">
    <citation type="submission" date="2020-04" db="EMBL/GenBank/DDBJ databases">
        <authorList>
            <person name="Alioto T."/>
            <person name="Alioto T."/>
            <person name="Gomez Garrido J."/>
        </authorList>
    </citation>
    <scope>NUCLEOTIDE SEQUENCE</scope>
    <source>
        <strain evidence="18">A484AB</strain>
    </source>
</reference>
<keyword evidence="10" id="KW-0333">Golgi apparatus</keyword>
<evidence type="ECO:0000256" key="9">
    <source>
        <dbReference type="ARBA" id="ARBA00022927"/>
    </source>
</evidence>
<evidence type="ECO:0000259" key="16">
    <source>
        <dbReference type="Pfam" id="PF04815"/>
    </source>
</evidence>
<dbReference type="GO" id="GO:0006886">
    <property type="term" value="P:intracellular protein transport"/>
    <property type="evidence" value="ECO:0007669"/>
    <property type="project" value="InterPro"/>
</dbReference>
<dbReference type="SUPFAM" id="SSF82919">
    <property type="entry name" value="Zn-finger domain of Sec23/24"/>
    <property type="match status" value="1"/>
</dbReference>
<evidence type="ECO:0000256" key="7">
    <source>
        <dbReference type="ARBA" id="ARBA00022824"/>
    </source>
</evidence>
<evidence type="ECO:0000256" key="10">
    <source>
        <dbReference type="ARBA" id="ARBA00023034"/>
    </source>
</evidence>
<protein>
    <submittedName>
        <fullName evidence="18">Transport Sec24A-like</fullName>
    </submittedName>
</protein>
<dbReference type="Pfam" id="PF04811">
    <property type="entry name" value="Sec23_trunk"/>
    <property type="match status" value="1"/>
</dbReference>
<feature type="domain" description="Sec23/Sec24 helical" evidence="16">
    <location>
        <begin position="542"/>
        <end position="636"/>
    </location>
</feature>
<comment type="subcellular location">
    <subcellularLocation>
        <location evidence="1">Cytoplasmic vesicle</location>
        <location evidence="1">COPII-coated vesicle membrane</location>
        <topology evidence="1">Peripheral membrane protein</topology>
        <orientation evidence="1">Cytoplasmic side</orientation>
    </subcellularLocation>
    <subcellularLocation>
        <location evidence="3">Endoplasmic reticulum membrane</location>
        <topology evidence="3">Peripheral membrane protein</topology>
        <orientation evidence="3">Cytoplasmic side</orientation>
    </subcellularLocation>
    <subcellularLocation>
        <location evidence="2">Golgi apparatus membrane</location>
    </subcellularLocation>
</comment>
<keyword evidence="11" id="KW-0472">Membrane</keyword>
<dbReference type="EMBL" id="CACRXK020004098">
    <property type="protein sequence ID" value="CAB4001485.1"/>
    <property type="molecule type" value="Genomic_DNA"/>
</dbReference>
<dbReference type="Gene3D" id="1.20.120.730">
    <property type="entry name" value="Sec23/Sec24 helical domain"/>
    <property type="match status" value="1"/>
</dbReference>
<dbReference type="InterPro" id="IPR012990">
    <property type="entry name" value="Beta-sandwich_Sec23_24"/>
</dbReference>
<dbReference type="SUPFAM" id="SSF82754">
    <property type="entry name" value="C-terminal, gelsolin-like domain of Sec23/24"/>
    <property type="match status" value="1"/>
</dbReference>
<dbReference type="Gene3D" id="3.40.50.410">
    <property type="entry name" value="von Willebrand factor, type A domain"/>
    <property type="match status" value="1"/>
</dbReference>
<comment type="caution">
    <text evidence="18">The sequence shown here is derived from an EMBL/GenBank/DDBJ whole genome shotgun (WGS) entry which is preliminary data.</text>
</comment>
<accession>A0A7D9E644</accession>
<dbReference type="Gene3D" id="2.30.30.380">
    <property type="entry name" value="Zn-finger domain of Sec23/24"/>
    <property type="match status" value="1"/>
</dbReference>
<dbReference type="InterPro" id="IPR006895">
    <property type="entry name" value="Znf_Sec23_Sec24"/>
</dbReference>
<dbReference type="InterPro" id="IPR036175">
    <property type="entry name" value="Sec23/24_helical_dom_sf"/>
</dbReference>
<dbReference type="InterPro" id="IPR036465">
    <property type="entry name" value="vWFA_dom_sf"/>
</dbReference>
<sequence>MGTQGPGVGLMPNMAGANATPYMNNQYGSNQSNQLQNQMGKLSVQQTATQAVNLLDGRNMLPPQKDDINSSLTPDMQKKNARANILCCTLSNVPENDSLLKKCKLPFGILVHPFKDLSNLAVIQSSTIVRCRSCRTYINPFVTFTESRRWRCNMCYRINEVPEEFCYDPTTKSYGEPTRRPEIKSATYEFIAPSEYMLRAPQPAAYVFAFDVSFNAIETGYLKMACELIKDNLDKMPGDSRALIGFLTFNKSVNFYNLRNDQSQPHMLIVSDIDDIFLPAPEDLLVNLKENKEMIIQFLDSLPETFASTRDIHSATGAAMQAALKLMTATGGRITIFQTTLPSVGPGALENRDEPGVKSNPKDTAKLNPATDFYKKLALDCAADQVSVDIFQLSSQYADCSSLMCAAKYSGGCFSYFPNFHISRNRAMVEKFENDLVRYITRKIGFEAVMRVRCTKGLSIHTFHGNFFVRSTDLLSLPNVNPDSAFGMQISIEDNLTDVGLACFQSALLYTSSRGERRIRVHNLALPVTKKMNDVYAGANASAIALMLSKMAVDRTLTASLGDAREALLNAVVDCLGVYKSVVSGRSGEMIAPNSLKYLPLYILSLLKQTSFRLGSTANLDTKCYEMQQLKVMPFDVALLTIYPALYSLHDMTDEGAITTKSGSVPQPPRLILSGEKLSRVGIFLMDAGQEFYIWVGKDAAHADIQCLFGVANYESIPEDMGALPILDNSLSSRVRALIDYLQSERTNHANLYILRDNSKMRMKFITKLMNDRTESMMSYHEFLIHIQGQIN</sequence>
<keyword evidence="5" id="KW-0813">Transport</keyword>
<dbReference type="InterPro" id="IPR041742">
    <property type="entry name" value="Sec24-like_trunk_dom"/>
</dbReference>
<dbReference type="SUPFAM" id="SSF53300">
    <property type="entry name" value="vWA-like"/>
    <property type="match status" value="1"/>
</dbReference>
<keyword evidence="7" id="KW-0256">Endoplasmic reticulum</keyword>
<dbReference type="Pfam" id="PF04815">
    <property type="entry name" value="Sec23_helical"/>
    <property type="match status" value="1"/>
</dbReference>
<dbReference type="Proteomes" id="UP001152795">
    <property type="component" value="Unassembled WGS sequence"/>
</dbReference>
<evidence type="ECO:0000313" key="19">
    <source>
        <dbReference type="Proteomes" id="UP001152795"/>
    </source>
</evidence>
<keyword evidence="9" id="KW-0653">Protein transport</keyword>
<gene>
    <name evidence="18" type="ORF">PACLA_8A034928</name>
</gene>
<keyword evidence="6" id="KW-0963">Cytoplasm</keyword>
<feature type="domain" description="Zinc finger Sec23/Sec24-type" evidence="14">
    <location>
        <begin position="128"/>
        <end position="164"/>
    </location>
</feature>
<dbReference type="GO" id="GO:0000139">
    <property type="term" value="C:Golgi membrane"/>
    <property type="evidence" value="ECO:0007669"/>
    <property type="project" value="UniProtKB-SubCell"/>
</dbReference>
<evidence type="ECO:0000256" key="12">
    <source>
        <dbReference type="ARBA" id="ARBA00023329"/>
    </source>
</evidence>
<dbReference type="InterPro" id="IPR006900">
    <property type="entry name" value="Sec23/24_helical_dom"/>
</dbReference>
<feature type="domain" description="Gelsolin-like" evidence="13">
    <location>
        <begin position="665"/>
        <end position="737"/>
    </location>
</feature>
<feature type="domain" description="Sec23/Sec24 trunk" evidence="15">
    <location>
        <begin position="201"/>
        <end position="440"/>
    </location>
</feature>